<dbReference type="RefSeq" id="WP_062441772.1">
    <property type="nucleotide sequence ID" value="NZ_BMCJ01000002.1"/>
</dbReference>
<dbReference type="PROSITE" id="PS00356">
    <property type="entry name" value="HTH_LACI_1"/>
    <property type="match status" value="1"/>
</dbReference>
<keyword evidence="3" id="KW-0804">Transcription</keyword>
<dbReference type="SUPFAM" id="SSF53822">
    <property type="entry name" value="Periplasmic binding protein-like I"/>
    <property type="match status" value="1"/>
</dbReference>
<evidence type="ECO:0000313" key="5">
    <source>
        <dbReference type="EMBL" id="GGC83963.1"/>
    </source>
</evidence>
<dbReference type="Gene3D" id="1.10.260.40">
    <property type="entry name" value="lambda repressor-like DNA-binding domains"/>
    <property type="match status" value="1"/>
</dbReference>
<dbReference type="InterPro" id="IPR046335">
    <property type="entry name" value="LacI/GalR-like_sensor"/>
</dbReference>
<evidence type="ECO:0000256" key="1">
    <source>
        <dbReference type="ARBA" id="ARBA00023015"/>
    </source>
</evidence>
<feature type="domain" description="HTH lacI-type" evidence="4">
    <location>
        <begin position="3"/>
        <end position="57"/>
    </location>
</feature>
<comment type="caution">
    <text evidence="5">The sequence shown here is derived from an EMBL/GenBank/DDBJ whole genome shotgun (WGS) entry which is preliminary data.</text>
</comment>
<dbReference type="InterPro" id="IPR028082">
    <property type="entry name" value="Peripla_BP_I"/>
</dbReference>
<name>A0ABQ1NVJ5_9BACI</name>
<dbReference type="InterPro" id="IPR000843">
    <property type="entry name" value="HTH_LacI"/>
</dbReference>
<dbReference type="PROSITE" id="PS50932">
    <property type="entry name" value="HTH_LACI_2"/>
    <property type="match status" value="1"/>
</dbReference>
<dbReference type="EMBL" id="BMCJ01000002">
    <property type="protein sequence ID" value="GGC83963.1"/>
    <property type="molecule type" value="Genomic_DNA"/>
</dbReference>
<dbReference type="Pfam" id="PF13377">
    <property type="entry name" value="Peripla_BP_3"/>
    <property type="match status" value="1"/>
</dbReference>
<dbReference type="CDD" id="cd01392">
    <property type="entry name" value="HTH_LacI"/>
    <property type="match status" value="1"/>
</dbReference>
<gene>
    <name evidence="5" type="ORF">GCM10007216_13230</name>
</gene>
<evidence type="ECO:0000313" key="6">
    <source>
        <dbReference type="Proteomes" id="UP000619534"/>
    </source>
</evidence>
<dbReference type="Gene3D" id="3.40.50.2300">
    <property type="match status" value="2"/>
</dbReference>
<dbReference type="PANTHER" id="PTHR30146">
    <property type="entry name" value="LACI-RELATED TRANSCRIPTIONAL REPRESSOR"/>
    <property type="match status" value="1"/>
</dbReference>
<protein>
    <submittedName>
        <fullName evidence="5">LacI family transcriptional regulator</fullName>
    </submittedName>
</protein>
<reference evidence="6" key="1">
    <citation type="journal article" date="2019" name="Int. J. Syst. Evol. Microbiol.">
        <title>The Global Catalogue of Microorganisms (GCM) 10K type strain sequencing project: providing services to taxonomists for standard genome sequencing and annotation.</title>
        <authorList>
            <consortium name="The Broad Institute Genomics Platform"/>
            <consortium name="The Broad Institute Genome Sequencing Center for Infectious Disease"/>
            <person name="Wu L."/>
            <person name="Ma J."/>
        </authorList>
    </citation>
    <scope>NUCLEOTIDE SEQUENCE [LARGE SCALE GENOMIC DNA]</scope>
    <source>
        <strain evidence="6">CCM 7282</strain>
    </source>
</reference>
<keyword evidence="6" id="KW-1185">Reference proteome</keyword>
<dbReference type="SUPFAM" id="SSF47413">
    <property type="entry name" value="lambda repressor-like DNA-binding domains"/>
    <property type="match status" value="1"/>
</dbReference>
<dbReference type="SMART" id="SM00354">
    <property type="entry name" value="HTH_LACI"/>
    <property type="match status" value="1"/>
</dbReference>
<accession>A0ABQ1NVJ5</accession>
<proteinExistence type="predicted"/>
<dbReference type="InterPro" id="IPR010982">
    <property type="entry name" value="Lambda_DNA-bd_dom_sf"/>
</dbReference>
<dbReference type="Pfam" id="PF00356">
    <property type="entry name" value="LacI"/>
    <property type="match status" value="1"/>
</dbReference>
<sequence>MGVTIKDVAKAAGVSYSTVSKALRDSPLVKQPTKERILAIAHQLGYQPNAAARSLVSKRSYTIGVVWPTIERAAHSAMITSLNKQLEKLSYTTLISINEMEFAINIFNRYQVDAILAFDDGHDQNTVQSSVPVVTYGLANGAITTPTVDANRRQAIKSAVEYLASIGHQKICYIGDLTQKDRLQEEKVAGFKQAIEELGLENIPMQVIEVSDLEQYDGFEAAKKLLAQETRPTAIISGTHDLTRGIIRSIHEAGLSVPDDFSVISYDNIPQSENFEVALTTVGVPLEKITEKLSEILMDVIDEKEVEHAIFLEPELRISESSRPL</sequence>
<keyword evidence="2" id="KW-0238">DNA-binding</keyword>
<evidence type="ECO:0000256" key="2">
    <source>
        <dbReference type="ARBA" id="ARBA00023125"/>
    </source>
</evidence>
<evidence type="ECO:0000256" key="3">
    <source>
        <dbReference type="ARBA" id="ARBA00023163"/>
    </source>
</evidence>
<organism evidence="5 6">
    <name type="scientific">Thalassobacillus devorans</name>
    <dbReference type="NCBI Taxonomy" id="279813"/>
    <lineage>
        <taxon>Bacteria</taxon>
        <taxon>Bacillati</taxon>
        <taxon>Bacillota</taxon>
        <taxon>Bacilli</taxon>
        <taxon>Bacillales</taxon>
        <taxon>Bacillaceae</taxon>
        <taxon>Thalassobacillus</taxon>
    </lineage>
</organism>
<keyword evidence="1" id="KW-0805">Transcription regulation</keyword>
<dbReference type="Proteomes" id="UP000619534">
    <property type="component" value="Unassembled WGS sequence"/>
</dbReference>
<evidence type="ECO:0000259" key="4">
    <source>
        <dbReference type="PROSITE" id="PS50932"/>
    </source>
</evidence>
<dbReference type="PANTHER" id="PTHR30146:SF109">
    <property type="entry name" value="HTH-TYPE TRANSCRIPTIONAL REGULATOR GALS"/>
    <property type="match status" value="1"/>
</dbReference>